<protein>
    <recommendedName>
        <fullName evidence="6">Zn(2)-C6 fungal-type domain-containing protein</fullName>
    </recommendedName>
</protein>
<dbReference type="InterPro" id="IPR036864">
    <property type="entry name" value="Zn2-C6_fun-type_DNA-bd_sf"/>
</dbReference>
<dbReference type="SMART" id="SM00066">
    <property type="entry name" value="GAL4"/>
    <property type="match status" value="1"/>
</dbReference>
<dbReference type="CDD" id="cd00067">
    <property type="entry name" value="GAL4"/>
    <property type="match status" value="1"/>
</dbReference>
<dbReference type="GO" id="GO:0000981">
    <property type="term" value="F:DNA-binding transcription factor activity, RNA polymerase II-specific"/>
    <property type="evidence" value="ECO:0007669"/>
    <property type="project" value="InterPro"/>
</dbReference>
<dbReference type="CDD" id="cd12148">
    <property type="entry name" value="fungal_TF_MHR"/>
    <property type="match status" value="1"/>
</dbReference>
<feature type="compositionally biased region" description="Acidic residues" evidence="5">
    <location>
        <begin position="187"/>
        <end position="196"/>
    </location>
</feature>
<dbReference type="Gene3D" id="4.10.240.10">
    <property type="entry name" value="Zn(2)-C6 fungal-type DNA-binding domain"/>
    <property type="match status" value="1"/>
</dbReference>
<dbReference type="PROSITE" id="PS00463">
    <property type="entry name" value="ZN2_CY6_FUNGAL_1"/>
    <property type="match status" value="1"/>
</dbReference>
<feature type="region of interest" description="Disordered" evidence="5">
    <location>
        <begin position="106"/>
        <end position="153"/>
    </location>
</feature>
<gene>
    <name evidence="7" type="ORF">UA08_02507</name>
</gene>
<dbReference type="GO" id="GO:0000978">
    <property type="term" value="F:RNA polymerase II cis-regulatory region sequence-specific DNA binding"/>
    <property type="evidence" value="ECO:0007669"/>
    <property type="project" value="TreeGrafter"/>
</dbReference>
<comment type="caution">
    <text evidence="7">The sequence shown here is derived from an EMBL/GenBank/DDBJ whole genome shotgun (WGS) entry which is preliminary data.</text>
</comment>
<dbReference type="PANTHER" id="PTHR47424:SF5">
    <property type="entry name" value="ZN(II)2CYS6 TRANSCRIPTION FACTOR (EUROFUNG)"/>
    <property type="match status" value="1"/>
</dbReference>
<reference evidence="7 8" key="1">
    <citation type="submission" date="2015-06" db="EMBL/GenBank/DDBJ databases">
        <title>Talaromyces atroroseus IBT 11181 draft genome.</title>
        <authorList>
            <person name="Rasmussen K.B."/>
            <person name="Rasmussen S."/>
            <person name="Petersen B."/>
            <person name="Sicheritz-Ponten T."/>
            <person name="Mortensen U.H."/>
            <person name="Thrane U."/>
        </authorList>
    </citation>
    <scope>NUCLEOTIDE SEQUENCE [LARGE SCALE GENOMIC DNA]</scope>
    <source>
        <strain evidence="7 8">IBT 11181</strain>
    </source>
</reference>
<organism evidence="7 8">
    <name type="scientific">Talaromyces atroroseus</name>
    <dbReference type="NCBI Taxonomy" id="1441469"/>
    <lineage>
        <taxon>Eukaryota</taxon>
        <taxon>Fungi</taxon>
        <taxon>Dikarya</taxon>
        <taxon>Ascomycota</taxon>
        <taxon>Pezizomycotina</taxon>
        <taxon>Eurotiomycetes</taxon>
        <taxon>Eurotiomycetidae</taxon>
        <taxon>Eurotiales</taxon>
        <taxon>Trichocomaceae</taxon>
        <taxon>Talaromyces</taxon>
        <taxon>Talaromyces sect. Trachyspermi</taxon>
    </lineage>
</organism>
<dbReference type="GO" id="GO:0008270">
    <property type="term" value="F:zinc ion binding"/>
    <property type="evidence" value="ECO:0007669"/>
    <property type="project" value="InterPro"/>
</dbReference>
<evidence type="ECO:0000259" key="6">
    <source>
        <dbReference type="PROSITE" id="PS50048"/>
    </source>
</evidence>
<evidence type="ECO:0000256" key="3">
    <source>
        <dbReference type="ARBA" id="ARBA00023163"/>
    </source>
</evidence>
<proteinExistence type="predicted"/>
<evidence type="ECO:0000256" key="2">
    <source>
        <dbReference type="ARBA" id="ARBA00023125"/>
    </source>
</evidence>
<dbReference type="GO" id="GO:0005634">
    <property type="term" value="C:nucleus"/>
    <property type="evidence" value="ECO:0007669"/>
    <property type="project" value="TreeGrafter"/>
</dbReference>
<dbReference type="GeneID" id="31002262"/>
<feature type="region of interest" description="Disordered" evidence="5">
    <location>
        <begin position="642"/>
        <end position="681"/>
    </location>
</feature>
<keyword evidence="4" id="KW-0539">Nucleus</keyword>
<dbReference type="RefSeq" id="XP_020121991.1">
    <property type="nucleotide sequence ID" value="XM_020264556.1"/>
</dbReference>
<keyword evidence="8" id="KW-1185">Reference proteome</keyword>
<dbReference type="PROSITE" id="PS50048">
    <property type="entry name" value="ZN2_CY6_FUNGAL_2"/>
    <property type="match status" value="1"/>
</dbReference>
<dbReference type="Pfam" id="PF00172">
    <property type="entry name" value="Zn_clus"/>
    <property type="match status" value="1"/>
</dbReference>
<dbReference type="OrthoDB" id="3971593at2759"/>
<dbReference type="InterPro" id="IPR001138">
    <property type="entry name" value="Zn2Cys6_DnaBD"/>
</dbReference>
<feature type="compositionally biased region" description="Polar residues" evidence="5">
    <location>
        <begin position="106"/>
        <end position="130"/>
    </location>
</feature>
<evidence type="ECO:0000313" key="7">
    <source>
        <dbReference type="EMBL" id="OKL61870.1"/>
    </source>
</evidence>
<evidence type="ECO:0000256" key="4">
    <source>
        <dbReference type="ARBA" id="ARBA00023242"/>
    </source>
</evidence>
<dbReference type="InterPro" id="IPR051127">
    <property type="entry name" value="Fungal_SecMet_Regulators"/>
</dbReference>
<feature type="domain" description="Zn(2)-C6 fungal-type" evidence="6">
    <location>
        <begin position="45"/>
        <end position="74"/>
    </location>
</feature>
<accession>A0A225ALU2</accession>
<keyword evidence="1" id="KW-0805">Transcription regulation</keyword>
<evidence type="ECO:0000313" key="8">
    <source>
        <dbReference type="Proteomes" id="UP000214365"/>
    </source>
</evidence>
<name>A0A225ALU2_TALAT</name>
<dbReference type="STRING" id="1441469.A0A225ALU2"/>
<evidence type="ECO:0000256" key="5">
    <source>
        <dbReference type="SAM" id="MobiDB-lite"/>
    </source>
</evidence>
<dbReference type="Proteomes" id="UP000214365">
    <property type="component" value="Unassembled WGS sequence"/>
</dbReference>
<dbReference type="EMBL" id="LFMY01000003">
    <property type="protein sequence ID" value="OKL61870.1"/>
    <property type="molecule type" value="Genomic_DNA"/>
</dbReference>
<keyword evidence="2" id="KW-0238">DNA-binding</keyword>
<keyword evidence="3" id="KW-0804">Transcription</keyword>
<dbReference type="GO" id="GO:0000435">
    <property type="term" value="P:positive regulation of transcription from RNA polymerase II promoter by galactose"/>
    <property type="evidence" value="ECO:0007669"/>
    <property type="project" value="TreeGrafter"/>
</dbReference>
<feature type="compositionally biased region" description="Low complexity" evidence="5">
    <location>
        <begin position="131"/>
        <end position="150"/>
    </location>
</feature>
<sequence>MPSPPENYIAQLKGANTSTYADATASASASAVPEKRKRTKYAAKACIECKRRKVKCCGEQPCQRCRRRMMDCVFAPDDATDSRQIEKLLDQIQKMQTQIDTLTGTVESFNSTNPASSPPLSSAQKQTLQGTISSLQSKNLSSSSTTTTTTGENISYHGLTTSSFNFDIAQQTLRSRGITEAGKSASDSDDEEEEDNGPSPMPAPSLSPRRDRHHHRRSSIDPLWGINRDEAIRLFRIYDEEMGIMYPILDPETIINQINTLYTHLRPFSEAAAAQTSKQEQQQQPLSDEDINILKLVFACALTAEANGKSELAMSIFRGVRDVASHLVWKRPSIKRLVIITLVSIYYFQTDEESIAWRTVGIAQRLCLELGLHRSETYPQHAIISYGKEEKVWRFITSSSHSNHHARKEKMAYLDWQVTQWYNSIPEFLKLPHSNTPASNSTNSSNKIQHDQHPQQDSIRSIWRLKALLYLRASLMKILIYRPILHTPALVAQSPVEASTVVDIARDMIRFITHLNQSTDIYQLQQVAFNWFLISALAVLFLAVAHAPAQFTSQCKDEFYMALGLVEDFSIHSYISQRLWKSIKGLRRLAPQIGLWSQNQQQQQYQQHVSPATQPAKDENSHSPSLISTQLTGPKTGIKIGVEGNNAIPTQPQPQPETKPEQTSMLKKQEESAIPDFASPNDFLLTDGTQVSRELMDWFEAIGAPNPAINTNMGDATTAALDAQAGGYTNMMTTATTTIDPWPVSDDFMYGYGSELAGVLRGCF</sequence>
<feature type="region of interest" description="Disordered" evidence="5">
    <location>
        <begin position="178"/>
        <end position="217"/>
    </location>
</feature>
<feature type="region of interest" description="Disordered" evidence="5">
    <location>
        <begin position="604"/>
        <end position="630"/>
    </location>
</feature>
<evidence type="ECO:0000256" key="1">
    <source>
        <dbReference type="ARBA" id="ARBA00023015"/>
    </source>
</evidence>
<dbReference type="SUPFAM" id="SSF57701">
    <property type="entry name" value="Zn2/Cys6 DNA-binding domain"/>
    <property type="match status" value="1"/>
</dbReference>
<dbReference type="PANTHER" id="PTHR47424">
    <property type="entry name" value="REGULATORY PROTEIN GAL4"/>
    <property type="match status" value="1"/>
</dbReference>
<dbReference type="AlphaFoldDB" id="A0A225ALU2"/>